<keyword evidence="2" id="KW-0456">Lyase</keyword>
<dbReference type="CDD" id="cd03141">
    <property type="entry name" value="GATase1_Hsp31_like"/>
    <property type="match status" value="1"/>
</dbReference>
<dbReference type="GO" id="GO:0019243">
    <property type="term" value="P:methylglyoxal catabolic process to D-lactate via S-lactoyl-glutathione"/>
    <property type="evidence" value="ECO:0007669"/>
    <property type="project" value="TreeGrafter"/>
</dbReference>
<feature type="domain" description="DJ-1/PfpI" evidence="6">
    <location>
        <begin position="51"/>
        <end position="253"/>
    </location>
</feature>
<dbReference type="GO" id="GO:0019172">
    <property type="term" value="F:glyoxalase III activity"/>
    <property type="evidence" value="ECO:0007669"/>
    <property type="project" value="TreeGrafter"/>
</dbReference>
<evidence type="ECO:0000256" key="1">
    <source>
        <dbReference type="ARBA" id="ARBA00023016"/>
    </source>
</evidence>
<evidence type="ECO:0000313" key="8">
    <source>
        <dbReference type="Proteomes" id="UP000501812"/>
    </source>
</evidence>
<feature type="region of interest" description="Disordered" evidence="4">
    <location>
        <begin position="255"/>
        <end position="276"/>
    </location>
</feature>
<evidence type="ECO:0000259" key="6">
    <source>
        <dbReference type="Pfam" id="PF01965"/>
    </source>
</evidence>
<dbReference type="Pfam" id="PF01965">
    <property type="entry name" value="DJ-1_PfpI"/>
    <property type="match status" value="1"/>
</dbReference>
<keyword evidence="1" id="KW-0346">Stress response</keyword>
<dbReference type="GO" id="GO:0005737">
    <property type="term" value="C:cytoplasm"/>
    <property type="evidence" value="ECO:0007669"/>
    <property type="project" value="TreeGrafter"/>
</dbReference>
<dbReference type="InterPro" id="IPR002818">
    <property type="entry name" value="DJ-1/PfpI"/>
</dbReference>
<comment type="similarity">
    <text evidence="3">Belongs to the peptidase C56 family. HSP31-like subfamily.</text>
</comment>
<gene>
    <name evidence="7" type="ORF">HHL09_09925</name>
</gene>
<reference evidence="7 8" key="1">
    <citation type="submission" date="2020-04" db="EMBL/GenBank/DDBJ databases">
        <title>Luteolibacter sp. G-1-1-1 isolated from soil.</title>
        <authorList>
            <person name="Dahal R.H."/>
        </authorList>
    </citation>
    <scope>NUCLEOTIDE SEQUENCE [LARGE SCALE GENOMIC DNA]</scope>
    <source>
        <strain evidence="7 8">G-1-1-1</strain>
    </source>
</reference>
<feature type="signal peptide" evidence="5">
    <location>
        <begin position="1"/>
        <end position="19"/>
    </location>
</feature>
<sequence>MIARILTATAVLFASPVFAQEAKAAPKKPILLVLTNHAKLGNSGKRTGFFLSEAAHPWEVFSKAGYPVTLASPVGGFAPLDPKSYDLKDEANAAFWKKVGSGEEKNNTLGVRDTKAVMDLNPADFSAVFFAGGHGTMWDFRQDKAIQRFTATVYEDGGAVGAVCHGPAALIDVKLTDGTPLVKGKKVAGFTNAEEEAVGLTTTVPYLLQSELEAAGATHVPGENFKENAVLDGRLATGQNPASAKKAAELLVEALASDETDSAPKAEKVEEPKESE</sequence>
<evidence type="ECO:0000256" key="4">
    <source>
        <dbReference type="SAM" id="MobiDB-lite"/>
    </source>
</evidence>
<dbReference type="InterPro" id="IPR029062">
    <property type="entry name" value="Class_I_gatase-like"/>
</dbReference>
<dbReference type="PANTHER" id="PTHR48094:SF11">
    <property type="entry name" value="GLUTATHIONE-INDEPENDENT GLYOXALASE HSP31-RELATED"/>
    <property type="match status" value="1"/>
</dbReference>
<keyword evidence="5" id="KW-0732">Signal</keyword>
<dbReference type="Proteomes" id="UP000501812">
    <property type="component" value="Chromosome"/>
</dbReference>
<dbReference type="SUPFAM" id="SSF52317">
    <property type="entry name" value="Class I glutamine amidotransferase-like"/>
    <property type="match status" value="1"/>
</dbReference>
<evidence type="ECO:0000256" key="3">
    <source>
        <dbReference type="ARBA" id="ARBA00038493"/>
    </source>
</evidence>
<dbReference type="InterPro" id="IPR050325">
    <property type="entry name" value="Prot/Nucl_acid_deglycase"/>
</dbReference>
<evidence type="ECO:0000313" key="7">
    <source>
        <dbReference type="EMBL" id="QJE96088.1"/>
    </source>
</evidence>
<dbReference type="GO" id="GO:0016740">
    <property type="term" value="F:transferase activity"/>
    <property type="evidence" value="ECO:0007669"/>
    <property type="project" value="UniProtKB-KW"/>
</dbReference>
<organism evidence="7 8">
    <name type="scientific">Luteolibacter luteus</name>
    <dbReference type="NCBI Taxonomy" id="2728835"/>
    <lineage>
        <taxon>Bacteria</taxon>
        <taxon>Pseudomonadati</taxon>
        <taxon>Verrucomicrobiota</taxon>
        <taxon>Verrucomicrobiia</taxon>
        <taxon>Verrucomicrobiales</taxon>
        <taxon>Verrucomicrobiaceae</taxon>
        <taxon>Luteolibacter</taxon>
    </lineage>
</organism>
<evidence type="ECO:0000256" key="5">
    <source>
        <dbReference type="SAM" id="SignalP"/>
    </source>
</evidence>
<accession>A0A858RHV1</accession>
<feature type="chain" id="PRO_5032399284" evidence="5">
    <location>
        <begin position="20"/>
        <end position="276"/>
    </location>
</feature>
<proteinExistence type="inferred from homology"/>
<dbReference type="RefSeq" id="WP_169454475.1">
    <property type="nucleotide sequence ID" value="NZ_CP051774.1"/>
</dbReference>
<protein>
    <submittedName>
        <fullName evidence="7">Type 1 glutamine amidotransferase domain-containing protein</fullName>
    </submittedName>
</protein>
<dbReference type="AlphaFoldDB" id="A0A858RHV1"/>
<dbReference type="EMBL" id="CP051774">
    <property type="protein sequence ID" value="QJE96088.1"/>
    <property type="molecule type" value="Genomic_DNA"/>
</dbReference>
<name>A0A858RHV1_9BACT</name>
<dbReference type="PANTHER" id="PTHR48094">
    <property type="entry name" value="PROTEIN/NUCLEIC ACID DEGLYCASE DJ-1-RELATED"/>
    <property type="match status" value="1"/>
</dbReference>
<keyword evidence="8" id="KW-1185">Reference proteome</keyword>
<keyword evidence="7" id="KW-0315">Glutamine amidotransferase</keyword>
<dbReference type="KEGG" id="luo:HHL09_09925"/>
<evidence type="ECO:0000256" key="2">
    <source>
        <dbReference type="ARBA" id="ARBA00023239"/>
    </source>
</evidence>
<keyword evidence="7" id="KW-0808">Transferase</keyword>
<feature type="compositionally biased region" description="Basic and acidic residues" evidence="4">
    <location>
        <begin position="262"/>
        <end position="276"/>
    </location>
</feature>
<dbReference type="Gene3D" id="3.40.50.880">
    <property type="match status" value="1"/>
</dbReference>